<feature type="region of interest" description="Disordered" evidence="1">
    <location>
        <begin position="1"/>
        <end position="26"/>
    </location>
</feature>
<organism evidence="2 3">
    <name type="scientific">Populus alba x Populus x berolinensis</name>
    <dbReference type="NCBI Taxonomy" id="444605"/>
    <lineage>
        <taxon>Eukaryota</taxon>
        <taxon>Viridiplantae</taxon>
        <taxon>Streptophyta</taxon>
        <taxon>Embryophyta</taxon>
        <taxon>Tracheophyta</taxon>
        <taxon>Spermatophyta</taxon>
        <taxon>Magnoliopsida</taxon>
        <taxon>eudicotyledons</taxon>
        <taxon>Gunneridae</taxon>
        <taxon>Pentapetalae</taxon>
        <taxon>rosids</taxon>
        <taxon>fabids</taxon>
        <taxon>Malpighiales</taxon>
        <taxon>Salicaceae</taxon>
        <taxon>Saliceae</taxon>
        <taxon>Populus</taxon>
    </lineage>
</organism>
<evidence type="ECO:0000313" key="3">
    <source>
        <dbReference type="Proteomes" id="UP001164929"/>
    </source>
</evidence>
<dbReference type="Proteomes" id="UP001164929">
    <property type="component" value="Chromosome 1"/>
</dbReference>
<dbReference type="AlphaFoldDB" id="A0AAD6RRV5"/>
<dbReference type="EMBL" id="JAQIZT010000001">
    <property type="protein sequence ID" value="KAJ7014010.1"/>
    <property type="molecule type" value="Genomic_DNA"/>
</dbReference>
<comment type="caution">
    <text evidence="2">The sequence shown here is derived from an EMBL/GenBank/DDBJ whole genome shotgun (WGS) entry which is preliminary data.</text>
</comment>
<name>A0AAD6RRV5_9ROSI</name>
<reference evidence="2 3" key="1">
    <citation type="journal article" date="2023" name="Mol. Ecol. Resour.">
        <title>Chromosome-level genome assembly of a triploid poplar Populus alba 'Berolinensis'.</title>
        <authorList>
            <person name="Chen S."/>
            <person name="Yu Y."/>
            <person name="Wang X."/>
            <person name="Wang S."/>
            <person name="Zhang T."/>
            <person name="Zhou Y."/>
            <person name="He R."/>
            <person name="Meng N."/>
            <person name="Wang Y."/>
            <person name="Liu W."/>
            <person name="Liu Z."/>
            <person name="Liu J."/>
            <person name="Guo Q."/>
            <person name="Huang H."/>
            <person name="Sederoff R.R."/>
            <person name="Wang G."/>
            <person name="Qu G."/>
            <person name="Chen S."/>
        </authorList>
    </citation>
    <scope>NUCLEOTIDE SEQUENCE [LARGE SCALE GENOMIC DNA]</scope>
    <source>
        <strain evidence="2">SC-2020</strain>
    </source>
</reference>
<keyword evidence="3" id="KW-1185">Reference proteome</keyword>
<protein>
    <submittedName>
        <fullName evidence="2">Uncharacterized protein</fullName>
    </submittedName>
</protein>
<proteinExistence type="predicted"/>
<evidence type="ECO:0000313" key="2">
    <source>
        <dbReference type="EMBL" id="KAJ7014010.1"/>
    </source>
</evidence>
<sequence length="48" mass="5522">MGQGEMGNYRNREGEENGWGMGEWDGNNGIITEPNKHKFVFYFALINL</sequence>
<gene>
    <name evidence="2" type="ORF">NC653_003591</name>
</gene>
<accession>A0AAD6RRV5</accession>
<evidence type="ECO:0000256" key="1">
    <source>
        <dbReference type="SAM" id="MobiDB-lite"/>
    </source>
</evidence>